<dbReference type="PANTHER" id="PTHR30111:SF1">
    <property type="entry name" value="33 KDA CHAPERONIN"/>
    <property type="match status" value="1"/>
</dbReference>
<dbReference type="PIRSF" id="PIRSF005261">
    <property type="entry name" value="Heat_shock_Hsp33"/>
    <property type="match status" value="1"/>
</dbReference>
<evidence type="ECO:0000256" key="5">
    <source>
        <dbReference type="ARBA" id="ARBA00023284"/>
    </source>
</evidence>
<dbReference type="InterPro" id="IPR023212">
    <property type="entry name" value="Hsp33_helix_hairpin_bin_dom_sf"/>
</dbReference>
<evidence type="ECO:0000256" key="1">
    <source>
        <dbReference type="ARBA" id="ARBA00022490"/>
    </source>
</evidence>
<dbReference type="RefSeq" id="WP_121875538.1">
    <property type="nucleotide sequence ID" value="NZ_REFJ01000001.1"/>
</dbReference>
<dbReference type="InterPro" id="IPR016153">
    <property type="entry name" value="Heat_shock_Hsp33_N"/>
</dbReference>
<sequence>MSTQDQIQRFLFDEADIRGQFVQIDDALNAALKSHSYPEPIKALLAEFLCATAILSTTLKFEGVVTLQVRSNGPLKTIMAECSNHTDLRCIAQYDEAADPAVFDQPLSELLNDSALTITIDPTVGNRYQGIVAFEKEDLAGALADYFEQSEQLRTKYWMHYGNNRAAALMLQILPGENVLPKDDNEAFFDRLSVFGDTVTTNEATQLEASELLHRLFHEEQVSIYDPRAVRFKCTCSFEKIARALSSVPRAEIEQAIDEEGGAIDVDCQFCRERYQFDRNSLDFVYEKSEQQLH</sequence>
<name>A0A3M0AAL9_9GAMM</name>
<dbReference type="SUPFAM" id="SSF118352">
    <property type="entry name" value="HSP33 redox switch-like"/>
    <property type="match status" value="1"/>
</dbReference>
<keyword evidence="4" id="KW-0143">Chaperone</keyword>
<accession>A0A3M0AAL9</accession>
<dbReference type="GO" id="GO:0044183">
    <property type="term" value="F:protein folding chaperone"/>
    <property type="evidence" value="ECO:0007669"/>
    <property type="project" value="TreeGrafter"/>
</dbReference>
<reference evidence="6 7" key="1">
    <citation type="submission" date="2018-10" db="EMBL/GenBank/DDBJ databases">
        <title>Genomic Encyclopedia of Type Strains, Phase IV (KMG-IV): sequencing the most valuable type-strain genomes for metagenomic binning, comparative biology and taxonomic classification.</title>
        <authorList>
            <person name="Goeker M."/>
        </authorList>
    </citation>
    <scope>NUCLEOTIDE SEQUENCE [LARGE SCALE GENOMIC DNA]</scope>
    <source>
        <strain evidence="6 7">DSM 25080</strain>
    </source>
</reference>
<dbReference type="InterPro" id="IPR000397">
    <property type="entry name" value="Heat_shock_Hsp33"/>
</dbReference>
<dbReference type="CDD" id="cd00498">
    <property type="entry name" value="Hsp33"/>
    <property type="match status" value="1"/>
</dbReference>
<protein>
    <submittedName>
        <fullName evidence="6">Molecular chaperone Hsp33</fullName>
    </submittedName>
</protein>
<comment type="caution">
    <text evidence="6">The sequence shown here is derived from an EMBL/GenBank/DDBJ whole genome shotgun (WGS) entry which is preliminary data.</text>
</comment>
<dbReference type="Gene3D" id="1.10.287.480">
    <property type="entry name" value="helix hairpin bin"/>
    <property type="match status" value="1"/>
</dbReference>
<dbReference type="InterPro" id="IPR016154">
    <property type="entry name" value="Heat_shock_Hsp33_C"/>
</dbReference>
<evidence type="ECO:0000256" key="3">
    <source>
        <dbReference type="ARBA" id="ARBA00023157"/>
    </source>
</evidence>
<dbReference type="Proteomes" id="UP000267187">
    <property type="component" value="Unassembled WGS sequence"/>
</dbReference>
<dbReference type="GO" id="GO:0051082">
    <property type="term" value="F:unfolded protein binding"/>
    <property type="evidence" value="ECO:0007669"/>
    <property type="project" value="InterPro"/>
</dbReference>
<keyword evidence="1" id="KW-0963">Cytoplasm</keyword>
<dbReference type="OrthoDB" id="9793753at2"/>
<keyword evidence="3" id="KW-1015">Disulfide bond</keyword>
<dbReference type="SUPFAM" id="SSF64397">
    <property type="entry name" value="Hsp33 domain"/>
    <property type="match status" value="1"/>
</dbReference>
<proteinExistence type="predicted"/>
<gene>
    <name evidence="6" type="ORF">DFR27_0139</name>
</gene>
<dbReference type="EMBL" id="REFJ01000001">
    <property type="protein sequence ID" value="RMA82191.1"/>
    <property type="molecule type" value="Genomic_DNA"/>
</dbReference>
<dbReference type="GO" id="GO:0005737">
    <property type="term" value="C:cytoplasm"/>
    <property type="evidence" value="ECO:0007669"/>
    <property type="project" value="InterPro"/>
</dbReference>
<dbReference type="AlphaFoldDB" id="A0A3M0AAL9"/>
<dbReference type="PANTHER" id="PTHR30111">
    <property type="entry name" value="33 KDA CHAPERONIN"/>
    <property type="match status" value="1"/>
</dbReference>
<dbReference type="Gene3D" id="3.90.1280.10">
    <property type="entry name" value="HSP33 redox switch-like"/>
    <property type="match status" value="1"/>
</dbReference>
<keyword evidence="2" id="KW-0862">Zinc</keyword>
<organism evidence="6 7">
    <name type="scientific">Umboniibacter marinipuniceus</name>
    <dbReference type="NCBI Taxonomy" id="569599"/>
    <lineage>
        <taxon>Bacteria</taxon>
        <taxon>Pseudomonadati</taxon>
        <taxon>Pseudomonadota</taxon>
        <taxon>Gammaproteobacteria</taxon>
        <taxon>Cellvibrionales</taxon>
        <taxon>Cellvibrionaceae</taxon>
        <taxon>Umboniibacter</taxon>
    </lineage>
</organism>
<dbReference type="GO" id="GO:0042026">
    <property type="term" value="P:protein refolding"/>
    <property type="evidence" value="ECO:0007669"/>
    <property type="project" value="TreeGrafter"/>
</dbReference>
<dbReference type="Pfam" id="PF01430">
    <property type="entry name" value="HSP33"/>
    <property type="match status" value="1"/>
</dbReference>
<keyword evidence="5" id="KW-0676">Redox-active center</keyword>
<dbReference type="NCBIfam" id="NF001033">
    <property type="entry name" value="PRK00114.1"/>
    <property type="match status" value="1"/>
</dbReference>
<evidence type="ECO:0000313" key="7">
    <source>
        <dbReference type="Proteomes" id="UP000267187"/>
    </source>
</evidence>
<keyword evidence="7" id="KW-1185">Reference proteome</keyword>
<dbReference type="Gene3D" id="3.55.30.10">
    <property type="entry name" value="Hsp33 domain"/>
    <property type="match status" value="1"/>
</dbReference>
<evidence type="ECO:0000313" key="6">
    <source>
        <dbReference type="EMBL" id="RMA82191.1"/>
    </source>
</evidence>
<evidence type="ECO:0000256" key="2">
    <source>
        <dbReference type="ARBA" id="ARBA00022833"/>
    </source>
</evidence>
<evidence type="ECO:0000256" key="4">
    <source>
        <dbReference type="ARBA" id="ARBA00023186"/>
    </source>
</evidence>